<dbReference type="InterPro" id="IPR036291">
    <property type="entry name" value="NAD(P)-bd_dom_sf"/>
</dbReference>
<reference evidence="2 3" key="1">
    <citation type="submission" date="2019-03" db="EMBL/GenBank/DDBJ databases">
        <title>Draft genome sequences of novel Actinobacteria.</title>
        <authorList>
            <person name="Sahin N."/>
            <person name="Ay H."/>
            <person name="Saygin H."/>
        </authorList>
    </citation>
    <scope>NUCLEOTIDE SEQUENCE [LARGE SCALE GENOMIC DNA]</scope>
    <source>
        <strain evidence="2 3">JCM 30547</strain>
    </source>
</reference>
<dbReference type="Pfam" id="PF13460">
    <property type="entry name" value="NAD_binding_10"/>
    <property type="match status" value="1"/>
</dbReference>
<gene>
    <name evidence="2" type="ORF">E1261_40810</name>
</gene>
<dbReference type="GO" id="GO:0016646">
    <property type="term" value="F:oxidoreductase activity, acting on the CH-NH group of donors, NAD or NADP as acceptor"/>
    <property type="evidence" value="ECO:0007669"/>
    <property type="project" value="TreeGrafter"/>
</dbReference>
<comment type="caution">
    <text evidence="2">The sequence shown here is derived from an EMBL/GenBank/DDBJ whole genome shotgun (WGS) entry which is preliminary data.</text>
</comment>
<dbReference type="EMBL" id="SMKA01000347">
    <property type="protein sequence ID" value="TDC15172.1"/>
    <property type="molecule type" value="Genomic_DNA"/>
</dbReference>
<keyword evidence="3" id="KW-1185">Reference proteome</keyword>
<dbReference type="PANTHER" id="PTHR43355">
    <property type="entry name" value="FLAVIN REDUCTASE (NADPH)"/>
    <property type="match status" value="1"/>
</dbReference>
<dbReference type="OrthoDB" id="3191258at2"/>
<feature type="domain" description="NAD(P)-binding" evidence="1">
    <location>
        <begin position="8"/>
        <end position="189"/>
    </location>
</feature>
<proteinExistence type="predicted"/>
<evidence type="ECO:0000313" key="2">
    <source>
        <dbReference type="EMBL" id="TDC15172.1"/>
    </source>
</evidence>
<dbReference type="PANTHER" id="PTHR43355:SF2">
    <property type="entry name" value="FLAVIN REDUCTASE (NADPH)"/>
    <property type="match status" value="1"/>
</dbReference>
<organism evidence="2 3">
    <name type="scientific">Kribbella albertanoniae</name>
    <dbReference type="NCBI Taxonomy" id="1266829"/>
    <lineage>
        <taxon>Bacteria</taxon>
        <taxon>Bacillati</taxon>
        <taxon>Actinomycetota</taxon>
        <taxon>Actinomycetes</taxon>
        <taxon>Propionibacteriales</taxon>
        <taxon>Kribbellaceae</taxon>
        <taxon>Kribbella</taxon>
    </lineage>
</organism>
<dbReference type="Gene3D" id="3.40.50.720">
    <property type="entry name" value="NAD(P)-binding Rossmann-like Domain"/>
    <property type="match status" value="1"/>
</dbReference>
<protein>
    <submittedName>
        <fullName evidence="2">NAD-dependent epimerase/dehydratase family protein</fullName>
    </submittedName>
</protein>
<dbReference type="AlphaFoldDB" id="A0A4R4P533"/>
<evidence type="ECO:0000313" key="3">
    <source>
        <dbReference type="Proteomes" id="UP000295075"/>
    </source>
</evidence>
<evidence type="ECO:0000259" key="1">
    <source>
        <dbReference type="Pfam" id="PF13460"/>
    </source>
</evidence>
<dbReference type="Proteomes" id="UP000295075">
    <property type="component" value="Unassembled WGS sequence"/>
</dbReference>
<dbReference type="InterPro" id="IPR016040">
    <property type="entry name" value="NAD(P)-bd_dom"/>
</dbReference>
<dbReference type="RefSeq" id="WP_132415125.1">
    <property type="nucleotide sequence ID" value="NZ_SMKA01000347.1"/>
</dbReference>
<sequence>MSRIMVIGARGRAGKAAVDEAVRRGHEVTAVARSGGDGLVAGDVTDVDRIAELAAGQDAVIAAVYDGGSDPAVFFPQAARALVDGLAKAGVERLVWVGLSSILPAADGTLLMDTAGYPNEYRPFFLAHQVALEVLQASALDWVSVAPTGDFNHAEPTRTGSYRGAPASASELISYADLAIALVDEVDRPQHHRAAIGVTSEQVV</sequence>
<accession>A0A4R4P533</accession>
<name>A0A4R4P533_9ACTN</name>
<dbReference type="InterPro" id="IPR051606">
    <property type="entry name" value="Polyketide_Oxido-like"/>
</dbReference>
<dbReference type="SUPFAM" id="SSF51735">
    <property type="entry name" value="NAD(P)-binding Rossmann-fold domains"/>
    <property type="match status" value="1"/>
</dbReference>